<reference evidence="2" key="1">
    <citation type="submission" date="2018-06" db="EMBL/GenBank/DDBJ databases">
        <authorList>
            <person name="Zhirakovskaya E."/>
        </authorList>
    </citation>
    <scope>NUCLEOTIDE SEQUENCE</scope>
</reference>
<evidence type="ECO:0000313" key="2">
    <source>
        <dbReference type="EMBL" id="VAV94793.1"/>
    </source>
</evidence>
<proteinExistence type="predicted"/>
<accession>A0A3B0SEV7</accession>
<dbReference type="InterPro" id="IPR006869">
    <property type="entry name" value="DUF547"/>
</dbReference>
<dbReference type="EMBL" id="UOED01000093">
    <property type="protein sequence ID" value="VAV94793.1"/>
    <property type="molecule type" value="Genomic_DNA"/>
</dbReference>
<sequence>MKLKPVKFILISLCLSLAIPILPVHSEFLEENNPAISFSYNLNSKTTINYENWSSLLKATVVRARMSSRRYAKKPPSGIGSRINLANQNPTRLEASRVLYNYLTEDDIEYIHSLRLAMEALPQVIDFQTLNPNEQLAYWLNLYNITVYEQVATQYPVRKLKDLHNGTHNKPSMWDKKILKVNGVFLSLNDIQYNIIYKNWPDPIIMYGLYQGSIGGPNLRKKAYTGKNVYDQLEYNAEEFINSLRGLRFRGKDALVSKIYEWNSAFFPDFETDLRRHLRKYTNFKLTIRLDTSKRLKTTAYDWYIADTTNANFSPSNGAASTNPVAMLMQTGGRNLPHTDKAWDTSIINLRLRNRSAAFLVDFLKYNNENAKTKITIEEIEKDDLKKTK</sequence>
<feature type="domain" description="DUF547" evidence="1">
    <location>
        <begin position="128"/>
        <end position="241"/>
    </location>
</feature>
<name>A0A3B0SEV7_9ZZZZ</name>
<protein>
    <recommendedName>
        <fullName evidence="1">DUF547 domain-containing protein</fullName>
    </recommendedName>
</protein>
<dbReference type="AlphaFoldDB" id="A0A3B0SEV7"/>
<dbReference type="Pfam" id="PF04784">
    <property type="entry name" value="DUF547"/>
    <property type="match status" value="1"/>
</dbReference>
<gene>
    <name evidence="2" type="ORF">MNBD_ALPHA02-1775</name>
</gene>
<evidence type="ECO:0000259" key="1">
    <source>
        <dbReference type="Pfam" id="PF04784"/>
    </source>
</evidence>
<organism evidence="2">
    <name type="scientific">hydrothermal vent metagenome</name>
    <dbReference type="NCBI Taxonomy" id="652676"/>
    <lineage>
        <taxon>unclassified sequences</taxon>
        <taxon>metagenomes</taxon>
        <taxon>ecological metagenomes</taxon>
    </lineage>
</organism>